<dbReference type="EMBL" id="JADNRY010000325">
    <property type="protein sequence ID" value="KAF9059111.1"/>
    <property type="molecule type" value="Genomic_DNA"/>
</dbReference>
<evidence type="ECO:0000313" key="2">
    <source>
        <dbReference type="Proteomes" id="UP000772434"/>
    </source>
</evidence>
<dbReference type="AlphaFoldDB" id="A0A9P5P986"/>
<dbReference type="Proteomes" id="UP000772434">
    <property type="component" value="Unassembled WGS sequence"/>
</dbReference>
<evidence type="ECO:0000313" key="1">
    <source>
        <dbReference type="EMBL" id="KAF9059111.1"/>
    </source>
</evidence>
<organism evidence="1 2">
    <name type="scientific">Rhodocollybia butyracea</name>
    <dbReference type="NCBI Taxonomy" id="206335"/>
    <lineage>
        <taxon>Eukaryota</taxon>
        <taxon>Fungi</taxon>
        <taxon>Dikarya</taxon>
        <taxon>Basidiomycota</taxon>
        <taxon>Agaricomycotina</taxon>
        <taxon>Agaricomycetes</taxon>
        <taxon>Agaricomycetidae</taxon>
        <taxon>Agaricales</taxon>
        <taxon>Marasmiineae</taxon>
        <taxon>Omphalotaceae</taxon>
        <taxon>Rhodocollybia</taxon>
    </lineage>
</organism>
<reference evidence="1" key="1">
    <citation type="submission" date="2020-11" db="EMBL/GenBank/DDBJ databases">
        <authorList>
            <consortium name="DOE Joint Genome Institute"/>
            <person name="Ahrendt S."/>
            <person name="Riley R."/>
            <person name="Andreopoulos W."/>
            <person name="Labutti K."/>
            <person name="Pangilinan J."/>
            <person name="Ruiz-Duenas F.J."/>
            <person name="Barrasa J.M."/>
            <person name="Sanchez-Garcia M."/>
            <person name="Camarero S."/>
            <person name="Miyauchi S."/>
            <person name="Serrano A."/>
            <person name="Linde D."/>
            <person name="Babiker R."/>
            <person name="Drula E."/>
            <person name="Ayuso-Fernandez I."/>
            <person name="Pacheco R."/>
            <person name="Padilla G."/>
            <person name="Ferreira P."/>
            <person name="Barriuso J."/>
            <person name="Kellner H."/>
            <person name="Castanera R."/>
            <person name="Alfaro M."/>
            <person name="Ramirez L."/>
            <person name="Pisabarro A.G."/>
            <person name="Kuo A."/>
            <person name="Tritt A."/>
            <person name="Lipzen A."/>
            <person name="He G."/>
            <person name="Yan M."/>
            <person name="Ng V."/>
            <person name="Cullen D."/>
            <person name="Martin F."/>
            <person name="Rosso M.-N."/>
            <person name="Henrissat B."/>
            <person name="Hibbett D."/>
            <person name="Martinez A.T."/>
            <person name="Grigoriev I.V."/>
        </authorList>
    </citation>
    <scope>NUCLEOTIDE SEQUENCE</scope>
    <source>
        <strain evidence="1">AH 40177</strain>
    </source>
</reference>
<sequence>MEKLFISTTVRYQLSFVLLNQSTAQWRYTDTLIHTPAQHPLRHSSFLSTHPRSMHPHRHLEVEHHFQPEKLCSSHGVWERYTRDIHSTSASIVLYNSESRVNCIHPHIRTTLESWVPFPSIVQDYGSGLSASVLLMIKCNVLDISSRRTLVYYARRKFVVGRLPLSDLNVALLQ</sequence>
<accession>A0A9P5P986</accession>
<name>A0A9P5P986_9AGAR</name>
<comment type="caution">
    <text evidence="1">The sequence shown here is derived from an EMBL/GenBank/DDBJ whole genome shotgun (WGS) entry which is preliminary data.</text>
</comment>
<keyword evidence="2" id="KW-1185">Reference proteome</keyword>
<proteinExistence type="predicted"/>
<gene>
    <name evidence="1" type="ORF">BDP27DRAFT_1342084</name>
</gene>
<protein>
    <submittedName>
        <fullName evidence="1">Uncharacterized protein</fullName>
    </submittedName>
</protein>